<dbReference type="CDD" id="cd01335">
    <property type="entry name" value="Radical_SAM"/>
    <property type="match status" value="1"/>
</dbReference>
<dbReference type="AlphaFoldDB" id="A0A261QWD5"/>
<feature type="binding site" evidence="12">
    <location>
        <position position="33"/>
    </location>
    <ligand>
        <name>[4Fe-4S] cluster</name>
        <dbReference type="ChEBI" id="CHEBI:49883"/>
        <label>1</label>
        <note>4Fe-4S-S-AdoMet</note>
    </ligand>
</feature>
<accession>A0A261QWD5</accession>
<evidence type="ECO:0000256" key="4">
    <source>
        <dbReference type="ARBA" id="ARBA00022723"/>
    </source>
</evidence>
<feature type="binding site" evidence="12">
    <location>
        <position position="124"/>
    </location>
    <ligand>
        <name>S-adenosyl-L-methionine</name>
        <dbReference type="ChEBI" id="CHEBI:59789"/>
    </ligand>
</feature>
<dbReference type="InterPro" id="IPR058240">
    <property type="entry name" value="rSAM_sf"/>
</dbReference>
<keyword evidence="15" id="KW-1185">Reference proteome</keyword>
<feature type="binding site" evidence="12">
    <location>
        <position position="30"/>
    </location>
    <ligand>
        <name>[4Fe-4S] cluster</name>
        <dbReference type="ChEBI" id="CHEBI:49883"/>
        <label>1</label>
        <note>4Fe-4S-S-AdoMet</note>
    </ligand>
</feature>
<dbReference type="SFLD" id="SFLDS00029">
    <property type="entry name" value="Radical_SAM"/>
    <property type="match status" value="1"/>
</dbReference>
<proteinExistence type="inferred from homology"/>
<protein>
    <recommendedName>
        <fullName evidence="1 12">GTP 3',8-cyclase</fullName>
        <ecNumber evidence="1 12">4.1.99.22</ecNumber>
    </recommendedName>
    <alternativeName>
        <fullName evidence="12">Molybdenum cofactor biosynthesis protein A</fullName>
    </alternativeName>
</protein>
<dbReference type="Pfam" id="PF06463">
    <property type="entry name" value="Mob_synth_C"/>
    <property type="match status" value="1"/>
</dbReference>
<dbReference type="Proteomes" id="UP000216947">
    <property type="component" value="Unassembled WGS sequence"/>
</dbReference>
<dbReference type="HAMAP" id="MF_01225_B">
    <property type="entry name" value="MoaA_B"/>
    <property type="match status" value="1"/>
</dbReference>
<feature type="binding site" evidence="12">
    <location>
        <position position="73"/>
    </location>
    <ligand>
        <name>S-adenosyl-L-methionine</name>
        <dbReference type="ChEBI" id="CHEBI:59789"/>
    </ligand>
</feature>
<dbReference type="InterPro" id="IPR013785">
    <property type="entry name" value="Aldolase_TIM"/>
</dbReference>
<evidence type="ECO:0000256" key="1">
    <source>
        <dbReference type="ARBA" id="ARBA00012167"/>
    </source>
</evidence>
<dbReference type="GO" id="GO:0061798">
    <property type="term" value="F:GTP 3',8'-cyclase activity"/>
    <property type="evidence" value="ECO:0007669"/>
    <property type="project" value="UniProtKB-UniRule"/>
</dbReference>
<dbReference type="InterPro" id="IPR040064">
    <property type="entry name" value="MoaA-like"/>
</dbReference>
<dbReference type="CDD" id="cd21117">
    <property type="entry name" value="Twitch_MoaA"/>
    <property type="match status" value="1"/>
</dbReference>
<evidence type="ECO:0000256" key="6">
    <source>
        <dbReference type="ARBA" id="ARBA00023004"/>
    </source>
</evidence>
<dbReference type="InterPro" id="IPR006638">
    <property type="entry name" value="Elp3/MiaA/NifB-like_rSAM"/>
</dbReference>
<reference evidence="15" key="1">
    <citation type="submission" date="2017-05" db="EMBL/GenBank/DDBJ databases">
        <title>Complete and WGS of Bordetella genogroups.</title>
        <authorList>
            <person name="Spilker T."/>
            <person name="Lipuma J."/>
        </authorList>
    </citation>
    <scope>NUCLEOTIDE SEQUENCE [LARGE SCALE GENOMIC DNA]</scope>
    <source>
        <strain evidence="15">AU18089</strain>
    </source>
</reference>
<feature type="domain" description="Radical SAM core" evidence="13">
    <location>
        <begin position="10"/>
        <end position="234"/>
    </location>
</feature>
<feature type="binding site" evidence="12">
    <location>
        <position position="273"/>
    </location>
    <ligand>
        <name>[4Fe-4S] cluster</name>
        <dbReference type="ChEBI" id="CHEBI:49883"/>
        <label>2</label>
        <note>4Fe-4S-substrate</note>
    </ligand>
</feature>
<dbReference type="PANTHER" id="PTHR22960:SF0">
    <property type="entry name" value="MOLYBDENUM COFACTOR BIOSYNTHESIS PROTEIN 1"/>
    <property type="match status" value="1"/>
</dbReference>
<dbReference type="Gene3D" id="3.20.20.70">
    <property type="entry name" value="Aldolase class I"/>
    <property type="match status" value="1"/>
</dbReference>
<feature type="binding site" evidence="12">
    <location>
        <position position="26"/>
    </location>
    <ligand>
        <name>[4Fe-4S] cluster</name>
        <dbReference type="ChEBI" id="CHEBI:49883"/>
        <label>1</label>
        <note>4Fe-4S-S-AdoMet</note>
    </ligand>
</feature>
<evidence type="ECO:0000313" key="15">
    <source>
        <dbReference type="Proteomes" id="UP000216947"/>
    </source>
</evidence>
<keyword evidence="5 12" id="KW-0547">Nucleotide-binding</keyword>
<feature type="binding site" evidence="12">
    <location>
        <position position="259"/>
    </location>
    <ligand>
        <name>[4Fe-4S] cluster</name>
        <dbReference type="ChEBI" id="CHEBI:49883"/>
        <label>2</label>
        <note>4Fe-4S-substrate</note>
    </ligand>
</feature>
<dbReference type="GO" id="GO:0051539">
    <property type="term" value="F:4 iron, 4 sulfur cluster binding"/>
    <property type="evidence" value="ECO:0007669"/>
    <property type="project" value="UniProtKB-UniRule"/>
</dbReference>
<evidence type="ECO:0000256" key="10">
    <source>
        <dbReference type="ARBA" id="ARBA00023239"/>
    </source>
</evidence>
<evidence type="ECO:0000313" key="14">
    <source>
        <dbReference type="EMBL" id="OZI16680.1"/>
    </source>
</evidence>
<comment type="function">
    <text evidence="12">Catalyzes the cyclization of GTP to (8S)-3',8-cyclo-7,8-dihydroguanosine 5'-triphosphate.</text>
</comment>
<dbReference type="InterPro" id="IPR050105">
    <property type="entry name" value="MoCo_biosynth_MoaA/MoaC"/>
</dbReference>
<keyword evidence="6 12" id="KW-0408">Iron</keyword>
<dbReference type="EC" id="4.1.99.22" evidence="1 12"/>
<evidence type="ECO:0000256" key="7">
    <source>
        <dbReference type="ARBA" id="ARBA00023014"/>
    </source>
</evidence>
<evidence type="ECO:0000256" key="11">
    <source>
        <dbReference type="ARBA" id="ARBA00048697"/>
    </source>
</evidence>
<dbReference type="SFLD" id="SFLDG01386">
    <property type="entry name" value="main_SPASM_domain-containing"/>
    <property type="match status" value="1"/>
</dbReference>
<dbReference type="GO" id="GO:0006777">
    <property type="term" value="P:Mo-molybdopterin cofactor biosynthetic process"/>
    <property type="evidence" value="ECO:0007669"/>
    <property type="project" value="UniProtKB-UniRule"/>
</dbReference>
<comment type="subunit">
    <text evidence="12">Monomer and homodimer.</text>
</comment>
<keyword evidence="8 12" id="KW-0342">GTP-binding</keyword>
<dbReference type="PANTHER" id="PTHR22960">
    <property type="entry name" value="MOLYBDOPTERIN COFACTOR SYNTHESIS PROTEIN A"/>
    <property type="match status" value="1"/>
</dbReference>
<organism evidence="14 15">
    <name type="scientific">Bordetella genomosp. 7</name>
    <dbReference type="NCBI Taxonomy" id="1416805"/>
    <lineage>
        <taxon>Bacteria</taxon>
        <taxon>Pseudomonadati</taxon>
        <taxon>Pseudomonadota</taxon>
        <taxon>Betaproteobacteria</taxon>
        <taxon>Burkholderiales</taxon>
        <taxon>Alcaligenaceae</taxon>
        <taxon>Bordetella</taxon>
    </lineage>
</organism>
<keyword evidence="10 12" id="KW-0456">Lyase</keyword>
<evidence type="ECO:0000256" key="9">
    <source>
        <dbReference type="ARBA" id="ARBA00023150"/>
    </source>
</evidence>
<dbReference type="SMART" id="SM00729">
    <property type="entry name" value="Elp3"/>
    <property type="match status" value="1"/>
</dbReference>
<comment type="catalytic activity">
    <reaction evidence="11 12">
        <text>GTP + AH2 + S-adenosyl-L-methionine = (8S)-3',8-cyclo-7,8-dihydroguanosine 5'-triphosphate + 5'-deoxyadenosine + L-methionine + A + H(+)</text>
        <dbReference type="Rhea" id="RHEA:49576"/>
        <dbReference type="ChEBI" id="CHEBI:13193"/>
        <dbReference type="ChEBI" id="CHEBI:15378"/>
        <dbReference type="ChEBI" id="CHEBI:17319"/>
        <dbReference type="ChEBI" id="CHEBI:17499"/>
        <dbReference type="ChEBI" id="CHEBI:37565"/>
        <dbReference type="ChEBI" id="CHEBI:57844"/>
        <dbReference type="ChEBI" id="CHEBI:59789"/>
        <dbReference type="ChEBI" id="CHEBI:131766"/>
        <dbReference type="EC" id="4.1.99.22"/>
    </reaction>
</comment>
<dbReference type="UniPathway" id="UPA00344"/>
<feature type="binding site" evidence="12">
    <location>
        <position position="19"/>
    </location>
    <ligand>
        <name>GTP</name>
        <dbReference type="ChEBI" id="CHEBI:37565"/>
    </ligand>
</feature>
<keyword evidence="3 12" id="KW-0949">S-adenosyl-L-methionine</keyword>
<dbReference type="RefSeq" id="WP_026640551.1">
    <property type="nucleotide sequence ID" value="NZ_NEVK01000008.1"/>
</dbReference>
<comment type="caution">
    <text evidence="14">The sequence shown here is derived from an EMBL/GenBank/DDBJ whole genome shotgun (WGS) entry which is preliminary data.</text>
</comment>
<dbReference type="SUPFAM" id="SSF102114">
    <property type="entry name" value="Radical SAM enzymes"/>
    <property type="match status" value="1"/>
</dbReference>
<dbReference type="GO" id="GO:0046872">
    <property type="term" value="F:metal ion binding"/>
    <property type="evidence" value="ECO:0007669"/>
    <property type="project" value="UniProtKB-KW"/>
</dbReference>
<feature type="binding site" evidence="12">
    <location>
        <position position="69"/>
    </location>
    <ligand>
        <name>GTP</name>
        <dbReference type="ChEBI" id="CHEBI:37565"/>
    </ligand>
</feature>
<dbReference type="GO" id="GO:1904047">
    <property type="term" value="F:S-adenosyl-L-methionine binding"/>
    <property type="evidence" value="ECO:0007669"/>
    <property type="project" value="UniProtKB-UniRule"/>
</dbReference>
<keyword evidence="7 12" id="KW-0411">Iron-sulfur</keyword>
<evidence type="ECO:0000256" key="12">
    <source>
        <dbReference type="HAMAP-Rule" id="MF_01225"/>
    </source>
</evidence>
<dbReference type="NCBIfam" id="TIGR02666">
    <property type="entry name" value="moaA"/>
    <property type="match status" value="1"/>
</dbReference>
<evidence type="ECO:0000259" key="13">
    <source>
        <dbReference type="PROSITE" id="PS51918"/>
    </source>
</evidence>
<dbReference type="PROSITE" id="PS01305">
    <property type="entry name" value="MOAA_NIFB_PQQE"/>
    <property type="match status" value="1"/>
</dbReference>
<dbReference type="GO" id="GO:0005525">
    <property type="term" value="F:GTP binding"/>
    <property type="evidence" value="ECO:0007669"/>
    <property type="project" value="UniProtKB-UniRule"/>
</dbReference>
<evidence type="ECO:0000256" key="5">
    <source>
        <dbReference type="ARBA" id="ARBA00022741"/>
    </source>
</evidence>
<sequence>MPGNAALVDGHGRRIDYLRISVTDRCDLRCTYCLPAHFKDFDAPAHWLTHDEMTRLVGLFTAMGVRKLRLTGGEPLTRGGLATLAGALAALPGVQDLSLSTNGTRLARHAADLRAAGVKRLNVSLDTLDAAAYARITGRDCLDDVLRGLHAARSAGFAPIKLNAVVQAGTPENDLDRLLAYSRAHGYILRLIEPMPVGSTGRRTMGVDLSALGPRLADRHGLLPVLAGRGAGPARYWGDAGSPALGVITPMSQHFCDACNRVRLGADGTLYPCLGEHASVPLGALLRQGASDAQLAHAIVGAIAAKPERHDFTRHPERIVRFMSQTGG</sequence>
<feature type="binding site" evidence="12">
    <location>
        <position position="161"/>
    </location>
    <ligand>
        <name>GTP</name>
        <dbReference type="ChEBI" id="CHEBI:37565"/>
    </ligand>
</feature>
<feature type="binding site" evidence="12">
    <location>
        <begin position="261"/>
        <end position="263"/>
    </location>
    <ligand>
        <name>GTP</name>
        <dbReference type="ChEBI" id="CHEBI:37565"/>
    </ligand>
</feature>
<dbReference type="InterPro" id="IPR000385">
    <property type="entry name" value="MoaA_NifB_PqqE_Fe-S-bd_CS"/>
</dbReference>
<dbReference type="InterPro" id="IPR010505">
    <property type="entry name" value="MoaA_twitch"/>
</dbReference>
<comment type="pathway">
    <text evidence="12">Cofactor biosynthesis; molybdopterin biosynthesis.</text>
</comment>
<feature type="binding site" evidence="12">
    <location>
        <position position="256"/>
    </location>
    <ligand>
        <name>[4Fe-4S] cluster</name>
        <dbReference type="ChEBI" id="CHEBI:49883"/>
        <label>2</label>
        <note>4Fe-4S-substrate</note>
    </ligand>
</feature>
<feature type="binding site" evidence="12">
    <location>
        <position position="32"/>
    </location>
    <ligand>
        <name>S-adenosyl-L-methionine</name>
        <dbReference type="ChEBI" id="CHEBI:59789"/>
    </ligand>
</feature>
<dbReference type="InterPro" id="IPR013483">
    <property type="entry name" value="MoaA"/>
</dbReference>
<keyword evidence="4 12" id="KW-0479">Metal-binding</keyword>
<feature type="binding site" evidence="12">
    <location>
        <position position="195"/>
    </location>
    <ligand>
        <name>S-adenosyl-L-methionine</name>
        <dbReference type="ChEBI" id="CHEBI:59789"/>
    </ligand>
</feature>
<keyword evidence="2 12" id="KW-0004">4Fe-4S</keyword>
<evidence type="ECO:0000256" key="3">
    <source>
        <dbReference type="ARBA" id="ARBA00022691"/>
    </source>
</evidence>
<dbReference type="SFLD" id="SFLDG01383">
    <property type="entry name" value="cyclic_pyranopterin_phosphate"/>
    <property type="match status" value="1"/>
</dbReference>
<dbReference type="GO" id="GO:0061799">
    <property type="term" value="F:cyclic pyranopterin monophosphate synthase activity"/>
    <property type="evidence" value="ECO:0007669"/>
    <property type="project" value="TreeGrafter"/>
</dbReference>
<dbReference type="SFLD" id="SFLDG01067">
    <property type="entry name" value="SPASM/twitch_domain_containing"/>
    <property type="match status" value="1"/>
</dbReference>
<evidence type="ECO:0000256" key="2">
    <source>
        <dbReference type="ARBA" id="ARBA00022485"/>
    </source>
</evidence>
<comment type="similarity">
    <text evidence="12">Belongs to the radical SAM superfamily. MoaA family.</text>
</comment>
<dbReference type="Pfam" id="PF04055">
    <property type="entry name" value="Radical_SAM"/>
    <property type="match status" value="1"/>
</dbReference>
<dbReference type="EMBL" id="NEVK01000008">
    <property type="protein sequence ID" value="OZI16680.1"/>
    <property type="molecule type" value="Genomic_DNA"/>
</dbReference>
<keyword evidence="9 12" id="KW-0501">Molybdenum cofactor biosynthesis</keyword>
<evidence type="ECO:0000256" key="8">
    <source>
        <dbReference type="ARBA" id="ARBA00023134"/>
    </source>
</evidence>
<name>A0A261QWD5_9BORD</name>
<gene>
    <name evidence="12" type="primary">moaA</name>
    <name evidence="14" type="ORF">CAL19_18600</name>
</gene>
<dbReference type="PROSITE" id="PS51918">
    <property type="entry name" value="RADICAL_SAM"/>
    <property type="match status" value="1"/>
</dbReference>
<feature type="binding site" evidence="12">
    <location>
        <position position="100"/>
    </location>
    <ligand>
        <name>GTP</name>
        <dbReference type="ChEBI" id="CHEBI:37565"/>
    </ligand>
</feature>
<dbReference type="InterPro" id="IPR007197">
    <property type="entry name" value="rSAM"/>
</dbReference>
<comment type="cofactor">
    <cofactor evidence="12">
        <name>[4Fe-4S] cluster</name>
        <dbReference type="ChEBI" id="CHEBI:49883"/>
    </cofactor>
    <text evidence="12">Binds 2 [4Fe-4S] clusters. Binds 1 [4Fe-4S] cluster coordinated with 3 cysteines and an exchangeable S-adenosyl-L-methionine and 1 [4Fe-4S] cluster coordinated with 3 cysteines and the GTP-derived substrate.</text>
</comment>